<gene>
    <name evidence="1" type="primary">gpM</name>
    <name evidence="1" type="ORF">NYP16_02405</name>
</gene>
<protein>
    <submittedName>
        <fullName evidence="1">Phage terminase small subunit</fullName>
    </submittedName>
</protein>
<organism evidence="1 2">
    <name type="scientific">Govanella unica</name>
    <dbReference type="NCBI Taxonomy" id="2975056"/>
    <lineage>
        <taxon>Bacteria</taxon>
        <taxon>Pseudomonadati</taxon>
        <taxon>Pseudomonadota</taxon>
        <taxon>Alphaproteobacteria</taxon>
        <taxon>Emcibacterales</taxon>
        <taxon>Govanellaceae</taxon>
        <taxon>Govanella</taxon>
    </lineage>
</organism>
<sequence length="255" mass="27636">MSIARRHRERMAAQLSAAPERVAMVVAGGEALSLSAGGNAANDNPAAAQIMMRFQGDMQRLKQIQSVKAKIDAKRDMLPEYAPWCEGLLKTAAETGTGVPDEILTTMMVWRIDTGDYAGALELAAHVLRYQLPLPKRYERSAGTLIAEEIADAALTALGKGDAFDLGTLQDTEALTVAEDMPDEVRAKIFKAIGLEFIRQADAETDAGHALVLRTNARHALGLARDLHERCGVTKQIEKLDRALRADTQDQNSGT</sequence>
<comment type="caution">
    <text evidence="1">The sequence shown here is derived from an EMBL/GenBank/DDBJ whole genome shotgun (WGS) entry which is preliminary data.</text>
</comment>
<evidence type="ECO:0000313" key="2">
    <source>
        <dbReference type="Proteomes" id="UP001141619"/>
    </source>
</evidence>
<reference evidence="1" key="2">
    <citation type="journal article" date="2023" name="Syst. Appl. Microbiol.">
        <title>Govania unica gen. nov., sp. nov., a rare biosphere bacterium that represents a novel family in the class Alphaproteobacteria.</title>
        <authorList>
            <person name="Vandamme P."/>
            <person name="Peeters C."/>
            <person name="Hettiarachchi A."/>
            <person name="Cnockaert M."/>
            <person name="Carlier A."/>
        </authorList>
    </citation>
    <scope>NUCLEOTIDE SEQUENCE</scope>
    <source>
        <strain evidence="1">LMG 31809</strain>
    </source>
</reference>
<accession>A0A9X3Z651</accession>
<dbReference type="InterPro" id="IPR010270">
    <property type="entry name" value="Phage_P2_GpM"/>
</dbReference>
<dbReference type="EMBL" id="JANWOI010000001">
    <property type="protein sequence ID" value="MDA5192810.1"/>
    <property type="molecule type" value="Genomic_DNA"/>
</dbReference>
<dbReference type="GO" id="GO:0003677">
    <property type="term" value="F:DNA binding"/>
    <property type="evidence" value="ECO:0007669"/>
    <property type="project" value="InterPro"/>
</dbReference>
<name>A0A9X3Z651_9PROT</name>
<dbReference type="Pfam" id="PF05944">
    <property type="entry name" value="Phage_term_smal"/>
    <property type="match status" value="1"/>
</dbReference>
<dbReference type="AlphaFoldDB" id="A0A9X3Z651"/>
<evidence type="ECO:0000313" key="1">
    <source>
        <dbReference type="EMBL" id="MDA5192810.1"/>
    </source>
</evidence>
<keyword evidence="2" id="KW-1185">Reference proteome</keyword>
<dbReference type="Proteomes" id="UP001141619">
    <property type="component" value="Unassembled WGS sequence"/>
</dbReference>
<dbReference type="GO" id="GO:0004519">
    <property type="term" value="F:endonuclease activity"/>
    <property type="evidence" value="ECO:0007669"/>
    <property type="project" value="InterPro"/>
</dbReference>
<reference evidence="1" key="1">
    <citation type="submission" date="2022-08" db="EMBL/GenBank/DDBJ databases">
        <authorList>
            <person name="Vandamme P."/>
            <person name="Hettiarachchi A."/>
            <person name="Peeters C."/>
            <person name="Cnockaert M."/>
            <person name="Carlier A."/>
        </authorList>
    </citation>
    <scope>NUCLEOTIDE SEQUENCE</scope>
    <source>
        <strain evidence="1">LMG 31809</strain>
    </source>
</reference>
<proteinExistence type="predicted"/>
<dbReference type="RefSeq" id="WP_274942512.1">
    <property type="nucleotide sequence ID" value="NZ_JANWOI010000001.1"/>
</dbReference>